<feature type="chain" id="PRO_5043562384" evidence="9">
    <location>
        <begin position="27"/>
        <end position="194"/>
    </location>
</feature>
<name>A0AAV3ZVW1_9GAST</name>
<dbReference type="AlphaFoldDB" id="A0AAV3ZVW1"/>
<feature type="domain" description="G-protein coupled receptors family 1 profile" evidence="10">
    <location>
        <begin position="1"/>
        <end position="111"/>
    </location>
</feature>
<evidence type="ECO:0000256" key="2">
    <source>
        <dbReference type="ARBA" id="ARBA00022475"/>
    </source>
</evidence>
<dbReference type="GO" id="GO:0004930">
    <property type="term" value="F:G protein-coupled receptor activity"/>
    <property type="evidence" value="ECO:0007669"/>
    <property type="project" value="InterPro"/>
</dbReference>
<evidence type="ECO:0000256" key="1">
    <source>
        <dbReference type="ARBA" id="ARBA00004651"/>
    </source>
</evidence>
<dbReference type="PROSITE" id="PS51257">
    <property type="entry name" value="PROKAR_LIPOPROTEIN"/>
    <property type="match status" value="1"/>
</dbReference>
<protein>
    <submittedName>
        <fullName evidence="11">G-protein coupled receptor</fullName>
    </submittedName>
</protein>
<evidence type="ECO:0000313" key="12">
    <source>
        <dbReference type="Proteomes" id="UP000735302"/>
    </source>
</evidence>
<evidence type="ECO:0000256" key="6">
    <source>
        <dbReference type="ARBA" id="ARBA00023170"/>
    </source>
</evidence>
<keyword evidence="5 8" id="KW-0472">Membrane</keyword>
<dbReference type="PROSITE" id="PS50262">
    <property type="entry name" value="G_PROTEIN_RECEP_F1_2"/>
    <property type="match status" value="1"/>
</dbReference>
<keyword evidence="3 8" id="KW-0812">Transmembrane</keyword>
<dbReference type="GO" id="GO:0005886">
    <property type="term" value="C:plasma membrane"/>
    <property type="evidence" value="ECO:0007669"/>
    <property type="project" value="UniProtKB-SubCell"/>
</dbReference>
<dbReference type="Pfam" id="PF00001">
    <property type="entry name" value="7tm_1"/>
    <property type="match status" value="1"/>
</dbReference>
<feature type="compositionally biased region" description="Polar residues" evidence="7">
    <location>
        <begin position="140"/>
        <end position="150"/>
    </location>
</feature>
<keyword evidence="6 11" id="KW-0675">Receptor</keyword>
<feature type="transmembrane region" description="Helical" evidence="8">
    <location>
        <begin position="92"/>
        <end position="113"/>
    </location>
</feature>
<dbReference type="SUPFAM" id="SSF81321">
    <property type="entry name" value="Family A G protein-coupled receptor-like"/>
    <property type="match status" value="1"/>
</dbReference>
<keyword evidence="4 8" id="KW-1133">Transmembrane helix</keyword>
<comment type="subcellular location">
    <subcellularLocation>
        <location evidence="1">Cell membrane</location>
        <topology evidence="1">Multi-pass membrane protein</topology>
    </subcellularLocation>
</comment>
<dbReference type="InterPro" id="IPR017452">
    <property type="entry name" value="GPCR_Rhodpsn_7TM"/>
</dbReference>
<reference evidence="11 12" key="1">
    <citation type="journal article" date="2021" name="Elife">
        <title>Chloroplast acquisition without the gene transfer in kleptoplastic sea slugs, Plakobranchus ocellatus.</title>
        <authorList>
            <person name="Maeda T."/>
            <person name="Takahashi S."/>
            <person name="Yoshida T."/>
            <person name="Shimamura S."/>
            <person name="Takaki Y."/>
            <person name="Nagai Y."/>
            <person name="Toyoda A."/>
            <person name="Suzuki Y."/>
            <person name="Arimoto A."/>
            <person name="Ishii H."/>
            <person name="Satoh N."/>
            <person name="Nishiyama T."/>
            <person name="Hasebe M."/>
            <person name="Maruyama T."/>
            <person name="Minagawa J."/>
            <person name="Obokata J."/>
            <person name="Shigenobu S."/>
        </authorList>
    </citation>
    <scope>NUCLEOTIDE SEQUENCE [LARGE SCALE GENOMIC DNA]</scope>
</reference>
<dbReference type="PANTHER" id="PTHR24241">
    <property type="entry name" value="NEUROPEPTIDE RECEPTOR-RELATED G-PROTEIN COUPLED RECEPTOR"/>
    <property type="match status" value="1"/>
</dbReference>
<feature type="transmembrane region" description="Helical" evidence="8">
    <location>
        <begin position="62"/>
        <end position="80"/>
    </location>
</feature>
<dbReference type="EMBL" id="BLXT01002861">
    <property type="protein sequence ID" value="GFN98769.1"/>
    <property type="molecule type" value="Genomic_DNA"/>
</dbReference>
<feature type="region of interest" description="Disordered" evidence="7">
    <location>
        <begin position="137"/>
        <end position="194"/>
    </location>
</feature>
<dbReference type="InterPro" id="IPR000276">
    <property type="entry name" value="GPCR_Rhodpsn"/>
</dbReference>
<proteinExistence type="predicted"/>
<evidence type="ECO:0000256" key="9">
    <source>
        <dbReference type="SAM" id="SignalP"/>
    </source>
</evidence>
<evidence type="ECO:0000256" key="4">
    <source>
        <dbReference type="ARBA" id="ARBA00022989"/>
    </source>
</evidence>
<evidence type="ECO:0000256" key="3">
    <source>
        <dbReference type="ARBA" id="ARBA00022692"/>
    </source>
</evidence>
<keyword evidence="2" id="KW-1003">Cell membrane</keyword>
<gene>
    <name evidence="11" type="ORF">PoB_002527500</name>
</gene>
<evidence type="ECO:0000259" key="10">
    <source>
        <dbReference type="PROSITE" id="PS50262"/>
    </source>
</evidence>
<dbReference type="Gene3D" id="1.20.1070.10">
    <property type="entry name" value="Rhodopsin 7-helix transmembrane proteins"/>
    <property type="match status" value="1"/>
</dbReference>
<evidence type="ECO:0000256" key="8">
    <source>
        <dbReference type="SAM" id="Phobius"/>
    </source>
</evidence>
<accession>A0AAV3ZVW1</accession>
<evidence type="ECO:0000313" key="11">
    <source>
        <dbReference type="EMBL" id="GFN98769.1"/>
    </source>
</evidence>
<feature type="signal peptide" evidence="9">
    <location>
        <begin position="1"/>
        <end position="26"/>
    </location>
</feature>
<keyword evidence="12" id="KW-1185">Reference proteome</keyword>
<dbReference type="Proteomes" id="UP000735302">
    <property type="component" value="Unassembled WGS sequence"/>
</dbReference>
<evidence type="ECO:0000256" key="5">
    <source>
        <dbReference type="ARBA" id="ARBA00023136"/>
    </source>
</evidence>
<evidence type="ECO:0000256" key="7">
    <source>
        <dbReference type="SAM" id="MobiDB-lite"/>
    </source>
</evidence>
<sequence>MPYFGSRRHWSSLLFLTSCIADDSSGFKVLVTFVQSQSALETIQDVIVVRNARSEWKLTKNLFIVWLAFFLSWLPMNFLFFIDPKGELNEQVYTVAVWLMLSNSCVNPIIYGVQNRNFRQGYLKVFEKVSRRFRKSRVSPGTSLNRNGSTRSDRNQRTESTSTRSRVRPDLLQLPQRTGPHGREGPSRDLSEQH</sequence>
<feature type="compositionally biased region" description="Basic and acidic residues" evidence="7">
    <location>
        <begin position="181"/>
        <end position="194"/>
    </location>
</feature>
<organism evidence="11 12">
    <name type="scientific">Plakobranchus ocellatus</name>
    <dbReference type="NCBI Taxonomy" id="259542"/>
    <lineage>
        <taxon>Eukaryota</taxon>
        <taxon>Metazoa</taxon>
        <taxon>Spiralia</taxon>
        <taxon>Lophotrochozoa</taxon>
        <taxon>Mollusca</taxon>
        <taxon>Gastropoda</taxon>
        <taxon>Heterobranchia</taxon>
        <taxon>Euthyneura</taxon>
        <taxon>Panpulmonata</taxon>
        <taxon>Sacoglossa</taxon>
        <taxon>Placobranchoidea</taxon>
        <taxon>Plakobranchidae</taxon>
        <taxon>Plakobranchus</taxon>
    </lineage>
</organism>
<keyword evidence="9" id="KW-0732">Signal</keyword>
<comment type="caution">
    <text evidence="11">The sequence shown here is derived from an EMBL/GenBank/DDBJ whole genome shotgun (WGS) entry which is preliminary data.</text>
</comment>
<dbReference type="PRINTS" id="PR00237">
    <property type="entry name" value="GPCRRHODOPSN"/>
</dbReference>